<dbReference type="InterPro" id="IPR021005">
    <property type="entry name" value="Znf_CGNR"/>
</dbReference>
<evidence type="ECO:0000313" key="2">
    <source>
        <dbReference type="EMBL" id="PQP23471.1"/>
    </source>
</evidence>
<dbReference type="PANTHER" id="PTHR35525">
    <property type="entry name" value="BLL6575 PROTEIN"/>
    <property type="match status" value="1"/>
</dbReference>
<name>A0A2S8J8T2_RHOOP</name>
<proteinExistence type="predicted"/>
<evidence type="ECO:0000313" key="3">
    <source>
        <dbReference type="Proteomes" id="UP000239290"/>
    </source>
</evidence>
<accession>A0A2S8J8T2</accession>
<dbReference type="EMBL" id="PUIO01000020">
    <property type="protein sequence ID" value="PQP23471.1"/>
    <property type="molecule type" value="Genomic_DNA"/>
</dbReference>
<gene>
    <name evidence="2" type="ORF">C5613_18070</name>
</gene>
<evidence type="ECO:0000259" key="1">
    <source>
        <dbReference type="Pfam" id="PF11706"/>
    </source>
</evidence>
<dbReference type="AlphaFoldDB" id="A0A2S8J8T2"/>
<dbReference type="Gene3D" id="1.10.3300.10">
    <property type="entry name" value="Jann2411-like domain"/>
    <property type="match status" value="1"/>
</dbReference>
<organism evidence="2 3">
    <name type="scientific">Rhodococcus opacus</name>
    <name type="common">Nocardia opaca</name>
    <dbReference type="NCBI Taxonomy" id="37919"/>
    <lineage>
        <taxon>Bacteria</taxon>
        <taxon>Bacillati</taxon>
        <taxon>Actinomycetota</taxon>
        <taxon>Actinomycetes</taxon>
        <taxon>Mycobacteriales</taxon>
        <taxon>Nocardiaceae</taxon>
        <taxon>Rhodococcus</taxon>
    </lineage>
</organism>
<comment type="caution">
    <text evidence="2">The sequence shown here is derived from an EMBL/GenBank/DDBJ whole genome shotgun (WGS) entry which is preliminary data.</text>
</comment>
<sequence length="189" mass="20624">MSGPLPSAPGEDEHPSLALINSVAELPGGRRIDELTTPETATAWLVLRDLAPAGAELETYCRDRLTRLRTDLRSVFSTRATGAALQPGALDGVNRALTSAPSALLLRHDPHRGFSRSNQHPVTQLVEHAMATIAEDAATLITGDLAALIARCEAAPCDRFYLRTHARRRWCSNRCGDRVRAARAYARRH</sequence>
<dbReference type="RefSeq" id="WP_105416318.1">
    <property type="nucleotide sequence ID" value="NZ_PUIO01000020.1"/>
</dbReference>
<dbReference type="SUPFAM" id="SSF160904">
    <property type="entry name" value="Jann2411-like"/>
    <property type="match status" value="1"/>
</dbReference>
<dbReference type="Proteomes" id="UP000239290">
    <property type="component" value="Unassembled WGS sequence"/>
</dbReference>
<reference evidence="3" key="1">
    <citation type="submission" date="2018-02" db="EMBL/GenBank/DDBJ databases">
        <title>Draft genome sequencing of Rhodococcus opacus KU647198.</title>
        <authorList>
            <person name="Zheng B.-X."/>
        </authorList>
    </citation>
    <scope>NUCLEOTIDE SEQUENCE [LARGE SCALE GENOMIC DNA]</scope>
    <source>
        <strain evidence="3">04-OD7</strain>
    </source>
</reference>
<dbReference type="PANTHER" id="PTHR35525:SF3">
    <property type="entry name" value="BLL6575 PROTEIN"/>
    <property type="match status" value="1"/>
</dbReference>
<dbReference type="InterPro" id="IPR010852">
    <property type="entry name" value="ABATE"/>
</dbReference>
<protein>
    <recommendedName>
        <fullName evidence="1">Zinc finger CGNR domain-containing protein</fullName>
    </recommendedName>
</protein>
<feature type="domain" description="Zinc finger CGNR" evidence="1">
    <location>
        <begin position="150"/>
        <end position="188"/>
    </location>
</feature>
<dbReference type="Pfam" id="PF11706">
    <property type="entry name" value="zf-CGNR"/>
    <property type="match status" value="1"/>
</dbReference>
<dbReference type="InterPro" id="IPR023286">
    <property type="entry name" value="ABATE_dom_sf"/>
</dbReference>
<dbReference type="Pfam" id="PF07336">
    <property type="entry name" value="ABATE"/>
    <property type="match status" value="1"/>
</dbReference>